<evidence type="ECO:0000256" key="27">
    <source>
        <dbReference type="ARBA" id="ARBA00022844"/>
    </source>
</evidence>
<evidence type="ECO:0000256" key="19">
    <source>
        <dbReference type="ARBA" id="ARBA00022679"/>
    </source>
</evidence>
<dbReference type="SUPFAM" id="SSF48576">
    <property type="entry name" value="Terpenoid synthases"/>
    <property type="match status" value="1"/>
</dbReference>
<sequence precursor="true">MATIMFGDFAVQLKHSTVTEKRKRVVETTKLVQEVHMDTVYEQVMESITVGCTERCAGLSAYTKSSLRRAIKEGDLSASGGCNYCGLRALVGEGRERVISVPRTVAQQKEVVVTKEVPHIYEEEYEVEVPHPTSEMVLPTGGNVCGTAVQTKVAKNIVTKEMMAKSEPSLKQASRSLVLAGRKEIGNYDLAIKKMDEAMKHDPALQRRLFIQQQSTIKQLPKGAVQLRLCSYEQAKKRAELEHKRKQEEEDFLNGKYEQQAYIGTTAVNTMKSAGGSMGFRTIHWRSTPKQNKTKRVKKQCDKPIHVLEGVLSLAAKSGKPVEFITKRKRKNFKVNYVRKYGAVIPKFTLPHEEGKYVHQELQYANICEFLPYICMFAKYKAVRADDLTHGDSGLLFDERSSITSEHTTLPYFVVRGRKNGKLVSAFGEFKEIGDIQHYSHIPEVQFFLGWKKVFDKMQPRIDAHECTIDFTNEQCGELAAAISQSIFPVKKLSCKHCRRHIKDLSWEEYKQFLLTHMGCSETTWADVRKVEGVEHVKKLIERSTAENLSLQTSMEIVRLTQNYKSTHMLQIQDINKALMKGSSVTQDELEQASKQLLAMTQWWKNHMTLTDEDALKVFRNKRSSKALLNPSLLCDNQLDKNGNFIWGERGKHSKRFFANYFEEVIPSEGYSKYVIRKNPNGQRELAIGSLIVPLDFERARMALQGKSIAREPITMACISRQDGNFVYPCCCVTHDDGKAFYSELKSPTKRHLVIGTSGDPKYIDLPATETDRMYIAKEGYCYLNIFLAMLVNVNEDEAKDFTKMVRDVIVPKLGQWPTMFDVATAVYMLTVFHPETRNAELPRILVDHACQTMHVIDSFGSLTVGYHVLKAGTVNQLIQFASNDLQSEMKFYRVGGVAQQRMKCETALITSIFKPKRMIQILEEDPYILLMGLISPSILIHMYRMRHFEKGIEMWINKEHSVAKIFIIMEQLTKKIAANDLLLEQLDIIAGTSHKLMDVLEDCPQSAHSYKTVKDLLAMYIERKASNNQLVENGFVDMNDQLYVMHEKIYVDRLKQEWRALSWLEKSSITWQLKRFTPHTEQCLTKRVVEESSAYSRNFVSACFMNAQSHLKNVRNTFFRKCDQAWTASVRGFVRFIISTLHKCYSDIVYLVNICLIFSLLIQMASVLQGIVSTAKKDKAFVHMHKRNEDEQAVVHLYEMCEKIGNKHPSVEEFLSHVKKVRPELLPVAMSMTGQSEDVSAQAKTATQLQLEKIVAFMALLTMCIDNERSDAVFKILSKLKTFFGTMGEEVKVQSLDEIQNIDEDKKLTIDFDLETSKEPSSVSFDVKFEDWWHRQLQQNRVIPHYRSTGEFLEFSRETAAKIANLIATSSHTEFLIRGAVGSGKSTGLPHHLSKKGKVLLLEPTRPLAENVSKQLGLEPFYHNVTLRMRGLSKFGSSNIVVMTSGFAFHYYVNNPHQLSDFDFIIIDECHVQDSHTIAFNCALKEFEFSGKLLKVSATPPGRECEFTTQHPVKLKIEDHLSFQNFVQAQGTGSNADMLQHGNNLLVYVASYNEVDQLSRLLTEKHYKVTKVDGRTMQMGNVEITTTGTEGKPHFIVATNIIENGVTLDIDCVIDFGLKVVAVLDTDNRCVRYNKQSVSYGERIQRLGRVGRHKPGFALRVGHTEKGIEEVPEFIATEAAFLSFAYGLPVTTQSVSTNILSRCTVKQARVALNFELTPFFTINFIKYDGGMHPEIHRLLKPYKLRESEMMLHKLAIPHQFVGQWISVKEYNRQGIHLNCPETVKVPFYVNGIPDKLYESLWDAVCNYKCDAGFGSIRSVNASKISYTLSTDPTAIPRTLVILDHLLSEEMTKKSHFDTIGSSVTGYSFSLAGIADGFRKRYLRDYTQQNIAILQQAKAQLLEFDCTKVDINNLQSVEGIGILNAVQLQSKHEVSKFLQLKGKWDGKKFMNDAIVAIFALIGGGWMLWDYFTRMIREPVTTQGKKRQIQKLKFRDAFDRKVGREVYADDYTMEHTFGEAYTKKGKQKGSTKTKGMGRKSRNFIHMYGVEPENYSMIRFVDPLTGHTMDESTRVDIRLVQQEFGEIREEMIGADELDPQKVYHSPGIQAYFMGKNAEEALKVDLTPHIPTLLCQNTNAISGFPEREGELRQTGLPQIVSKADVPRAKERVEVESKSVYKGLRDYSGISTLICQLTNSSDGHKETMFGVGYGSFIITNGHLFRRNNGILTVKTWHGEFVIHNTTQLRIHFIQGKDAILIRMPKDFPPFAKRNFFRQPKREERVCMVGTNFQEKSLRATVSESSIILPEGKGSFWIHWITTQDGFCGLPLVSVNDGHVVGIHGLTSNDSEKNFFVPFTDGFEKEYLDNADNLSWDKHWFWEPSKIAWGSLNLVEEQPKEEFKISKLVSDLFGNTVAVQSRKERWVLDAMEGNLVACGQADSALVTKHVVKGKCPYFSQYLSLHNEAKQFFEPLMGAYQPSRLNKDAFKKDFFKYNKPVVLNEVDFNAFEKAVEGVITMMVDFEFAECLFVTDPDEIYGSLNMKAAVGAQYKGKKQDYFSGMDSFDKERLLYLSCERLFNGEKGIWNGSLKAELRPIEKVQANKTRTFTAAPIDTLLGAKVCVDDFNNQFYSFNLKCPWTVGMTKFYGGWDKLMRSLPDGWTYCHADGSQFDSSLTPLLLNAVLSIRCCFMEDWWVGKEMLENLYAEIVYTPILAPDGTIFKKFRGNNSGQPSTVVDNTLMVVIAMYYSCCKQGWSEEDIERRLVFFANGDDIILAVRDEDVWLYDTLSASFAELGLNYNFDERTKKREELWFMSHQAMLVDGIYIPKLEPERIVSILEWDRSKEIMHRTEAICAAMIEAWGYTELLQEIRKFYLWLLSKDEFKELAASGKAPYIAETALKKLYTDVNTQPSELQRYLEVLDFSHTDGCCESVSLQSGKMNNPSLLNHAVETMAVGSKSFATASKLFDAKTRRSVLMLYAWCRHCDDVIDDQTLGFQARQPALQTPEQRLMQLEMKTRQAYAGSQMHEPAFAAFQEVAMAHDIAPAYAFDHLEGFAMDVREAQYSQLDDTLRYCYHVAGVVGLMMAQIMGVRDNATLDRACDLGLAFQLTNIARDIVDDAHAGRCYLPASWLEHEGLNKENYAAPENRQALSRIARRLVQEAEPYYLSATAGLAGLPLRSAWAIATAKQVYRKIGVKVEQAGQQAWDQRQSTTTPEKLTLLLAASGQALTSRMRAHPPRPAHLWQRPLCCESVSLQSGKEKETVENLDAGKDSKKDTSGKGDKPQNSQTGQGSKEQIKAGTVSKDVNVGSKGKEVPRLQKITKKMNLPTVGGKIILSLDHLLEYKPNQVDLFNTRATKTQFESWYSAVKVEYDLNDEQMGVIMNGFMVWCIDNGTSPDVNGVWVMMDGEEQVEYPLKPIVENAKPTLRQIMHHFSDAAEAYIEMRNSESPYMPRYGLLRNLRDRELARYAFDFYEVTSKTPNRAREAIAQMKAAALAGMNSRLFGLDGNISTNSENTERHTARDVNQNMHTLLGMGPPQ</sequence>
<dbReference type="SFLD" id="SFLDS00005">
    <property type="entry name" value="Isoprenoid_Synthase_Type_I"/>
    <property type="match status" value="1"/>
</dbReference>
<feature type="compositionally biased region" description="Basic and acidic residues" evidence="36">
    <location>
        <begin position="3256"/>
        <end position="3279"/>
    </location>
</feature>
<dbReference type="InterPro" id="IPR053452">
    <property type="entry name" value="Phytoene_synthase-rel"/>
</dbReference>
<evidence type="ECO:0000256" key="11">
    <source>
        <dbReference type="ARBA" id="ARBA00022497"/>
    </source>
</evidence>
<dbReference type="GO" id="GO:0052170">
    <property type="term" value="P:symbiont-mediated suppression of host innate immune response"/>
    <property type="evidence" value="ECO:0007669"/>
    <property type="project" value="UniProtKB-KW"/>
</dbReference>
<dbReference type="NCBIfam" id="NF042419">
    <property type="entry name" value="Phyto_syn_CrtB"/>
    <property type="match status" value="1"/>
</dbReference>
<evidence type="ECO:0000256" key="10">
    <source>
        <dbReference type="ARBA" id="ARBA00022488"/>
    </source>
</evidence>
<dbReference type="Pfam" id="PF00767">
    <property type="entry name" value="Poty_coat"/>
    <property type="match status" value="1"/>
</dbReference>
<feature type="domain" description="Helicase ATP-binding" evidence="38">
    <location>
        <begin position="1367"/>
        <end position="1519"/>
    </location>
</feature>
<evidence type="ECO:0000259" key="37">
    <source>
        <dbReference type="PROSITE" id="PS50507"/>
    </source>
</evidence>
<dbReference type="Pfam" id="PF00851">
    <property type="entry name" value="Peptidase_C6"/>
    <property type="match status" value="1"/>
</dbReference>
<dbReference type="PROSITE" id="PS51194">
    <property type="entry name" value="HELICASE_CTER"/>
    <property type="match status" value="1"/>
</dbReference>
<dbReference type="InterPro" id="IPR002540">
    <property type="entry name" value="Pept_S30_P1_potyvir"/>
</dbReference>
<evidence type="ECO:0000256" key="6">
    <source>
        <dbReference type="ARBA" id="ARBA00006064"/>
    </source>
</evidence>
<dbReference type="GO" id="GO:0005524">
    <property type="term" value="F:ATP binding"/>
    <property type="evidence" value="ECO:0007669"/>
    <property type="project" value="UniProtKB-KW"/>
</dbReference>
<dbReference type="GO" id="GO:0003968">
    <property type="term" value="F:RNA-directed RNA polymerase activity"/>
    <property type="evidence" value="ECO:0007669"/>
    <property type="project" value="UniProtKB-KW"/>
</dbReference>
<feature type="region of interest" description="Disordered" evidence="36">
    <location>
        <begin position="3256"/>
        <end position="3305"/>
    </location>
</feature>
<dbReference type="CDD" id="cd00683">
    <property type="entry name" value="Trans_IPPS_HH"/>
    <property type="match status" value="1"/>
</dbReference>
<dbReference type="GO" id="GO:0042025">
    <property type="term" value="C:host cell nucleus"/>
    <property type="evidence" value="ECO:0007669"/>
    <property type="project" value="UniProtKB-SubCell"/>
</dbReference>
<dbReference type="GO" id="GO:0004197">
    <property type="term" value="F:cysteine-type endopeptidase activity"/>
    <property type="evidence" value="ECO:0007669"/>
    <property type="project" value="InterPro"/>
</dbReference>
<dbReference type="GO" id="GO:0051996">
    <property type="term" value="F:squalene synthase [NAD(P)H] activity"/>
    <property type="evidence" value="ECO:0007669"/>
    <property type="project" value="InterPro"/>
</dbReference>
<evidence type="ECO:0000256" key="14">
    <source>
        <dbReference type="ARBA" id="ARBA00022561"/>
    </source>
</evidence>
<proteinExistence type="inferred from homology"/>
<dbReference type="InterPro" id="IPR019845">
    <property type="entry name" value="Squalene/phytoene_synthase_CS"/>
</dbReference>
<keyword evidence="29" id="KW-0899">Viral immunoevasion</keyword>
<keyword evidence="12" id="KW-0191">Covalent protein-RNA linkage</keyword>
<keyword evidence="16" id="KW-0945">Host-virus interaction</keyword>
<keyword evidence="13" id="KW-0597">Phosphoprotein</keyword>
<dbReference type="PROSITE" id="PS01045">
    <property type="entry name" value="SQUALEN_PHYTOEN_SYN_2"/>
    <property type="match status" value="1"/>
</dbReference>
<evidence type="ECO:0000256" key="17">
    <source>
        <dbReference type="ARBA" id="ARBA00022632"/>
    </source>
</evidence>
<feature type="compositionally biased region" description="Polar residues" evidence="36">
    <location>
        <begin position="3280"/>
        <end position="3290"/>
    </location>
</feature>
<dbReference type="GO" id="GO:0019029">
    <property type="term" value="C:helical viral capsid"/>
    <property type="evidence" value="ECO:0007669"/>
    <property type="project" value="UniProtKB-KW"/>
</dbReference>
<feature type="domain" description="Helicase C-terminal" evidence="39">
    <location>
        <begin position="1538"/>
        <end position="1697"/>
    </location>
</feature>
<evidence type="ECO:0000256" key="20">
    <source>
        <dbReference type="ARBA" id="ARBA00022695"/>
    </source>
</evidence>
<evidence type="ECO:0000256" key="1">
    <source>
        <dbReference type="ARBA" id="ARBA00000785"/>
    </source>
</evidence>
<dbReference type="InterPro" id="IPR033904">
    <property type="entry name" value="Trans_IPPS_HH"/>
</dbReference>
<evidence type="ECO:0000259" key="40">
    <source>
        <dbReference type="PROSITE" id="PS51436"/>
    </source>
</evidence>
<keyword evidence="28" id="KW-0693">Viral RNA replication</keyword>
<dbReference type="PROSITE" id="PS51436">
    <property type="entry name" value="POTYVIRUS_NIA_PRO"/>
    <property type="match status" value="1"/>
</dbReference>
<evidence type="ECO:0000256" key="5">
    <source>
        <dbReference type="ARBA" id="ARBA00004684"/>
    </source>
</evidence>
<evidence type="ECO:0000256" key="34">
    <source>
        <dbReference type="PROSITE-ProRule" id="PRU01080"/>
    </source>
</evidence>
<evidence type="ECO:0000256" key="32">
    <source>
        <dbReference type="ARBA" id="ARBA00034108"/>
    </source>
</evidence>
<dbReference type="InterPro" id="IPR044843">
    <property type="entry name" value="Trans_IPPS_bact-type"/>
</dbReference>
<evidence type="ECO:0000259" key="38">
    <source>
        <dbReference type="PROSITE" id="PS51192"/>
    </source>
</evidence>
<evidence type="ECO:0000259" key="39">
    <source>
        <dbReference type="PROSITE" id="PS51194"/>
    </source>
</evidence>
<dbReference type="InterPro" id="IPR043502">
    <property type="entry name" value="DNA/RNA_pol_sf"/>
</dbReference>
<feature type="domain" description="Peptidase S30" evidence="42">
    <location>
        <begin position="298"/>
        <end position="439"/>
    </location>
</feature>
<keyword evidence="21" id="KW-0547">Nucleotide-binding</keyword>
<dbReference type="PROSITE" id="PS01044">
    <property type="entry name" value="SQUALEN_PHYTOEN_SYN_1"/>
    <property type="match status" value="1"/>
</dbReference>
<dbReference type="SUPFAM" id="SSF52540">
    <property type="entry name" value="P-loop containing nucleoside triphosphate hydrolases"/>
    <property type="match status" value="2"/>
</dbReference>
<keyword evidence="9" id="KW-0696">RNA-directed RNA polymerase</keyword>
<dbReference type="Pfam" id="PF08440">
    <property type="entry name" value="Poty_PP"/>
    <property type="match status" value="1"/>
</dbReference>
<dbReference type="InterPro" id="IPR009003">
    <property type="entry name" value="Peptidase_S1_PA"/>
</dbReference>
<dbReference type="InterPro" id="IPR002060">
    <property type="entry name" value="Squ/phyt_synthse"/>
</dbReference>
<feature type="domain" description="Peptidase C4" evidence="40">
    <location>
        <begin position="2173"/>
        <end position="2391"/>
    </location>
</feature>
<dbReference type="PROSITE" id="PS51871">
    <property type="entry name" value="PV_P1_PRO"/>
    <property type="match status" value="1"/>
</dbReference>
<dbReference type="Pfam" id="PF00494">
    <property type="entry name" value="SQS_PSY"/>
    <property type="match status" value="1"/>
</dbReference>
<keyword evidence="18" id="KW-0645">Protease</keyword>
<reference evidence="43" key="1">
    <citation type="submission" date="2018-06" db="EMBL/GenBank/DDBJ databases">
        <title>A Watermelon mosaic virus clone tagged with the yellow visual maker phytoene synthase facilitates scoring infectivity in melon breeding programs.</title>
        <authorList>
            <person name="Aragones V."/>
            <person name="Perez-de-Castro A."/>
            <person name="Cordero T."/>
            <person name="Cebolla-Cornejo J."/>
            <person name="Lopez C."/>
            <person name="Pico B."/>
            <person name="Daros J.-A."/>
        </authorList>
    </citation>
    <scope>NUCLEOTIDE SEQUENCE</scope>
    <source>
        <strain evidence="43">Vera-crtB</strain>
    </source>
</reference>
<dbReference type="GO" id="GO:0044161">
    <property type="term" value="C:host cell cytoplasmic vesicle"/>
    <property type="evidence" value="ECO:0007669"/>
    <property type="project" value="UniProtKB-SubCell"/>
</dbReference>
<dbReference type="InterPro" id="IPR031159">
    <property type="entry name" value="HC_PRO_CPD_dom"/>
</dbReference>
<dbReference type="GO" id="GO:0005198">
    <property type="term" value="F:structural molecule activity"/>
    <property type="evidence" value="ECO:0007669"/>
    <property type="project" value="InterPro"/>
</dbReference>
<dbReference type="PROSITE" id="PS50507">
    <property type="entry name" value="RDRP_SSRNA_POS"/>
    <property type="match status" value="1"/>
</dbReference>
<keyword evidence="10" id="KW-1036">Host cytoplasmic vesicle</keyword>
<dbReference type="InterPro" id="IPR039560">
    <property type="entry name" value="Potyvirid-P3"/>
</dbReference>
<comment type="catalytic activity">
    <reaction evidence="1">
        <text>Hydrolyzes glutaminyl bonds, and activity is further restricted by preferences for the amino acids in P6 - P1' that vary with the species of potyvirus, e.g. Glu-Xaa-Xaa-Tyr-Xaa-Gln-|-(Ser or Gly) for the enzyme from tobacco etch virus. The natural substrate is the viral polyprotein, but other proteins and oligopeptides containing the appropriate consensus sequence are also cleaved.</text>
        <dbReference type="EC" id="3.4.22.44"/>
    </reaction>
</comment>
<dbReference type="Gene3D" id="3.90.70.150">
    <property type="entry name" value="Helper component proteinase"/>
    <property type="match status" value="1"/>
</dbReference>
<dbReference type="GO" id="GO:0039694">
    <property type="term" value="P:viral RNA genome replication"/>
    <property type="evidence" value="ECO:0007669"/>
    <property type="project" value="InterPro"/>
</dbReference>
<keyword evidence="19" id="KW-0808">Transferase</keyword>
<keyword evidence="25" id="KW-0788">Thiol protease</keyword>
<dbReference type="InterPro" id="IPR001592">
    <property type="entry name" value="Poty_coat"/>
</dbReference>
<protein>
    <recommendedName>
        <fullName evidence="7">Genome polyprotein</fullName>
    </recommendedName>
</protein>
<dbReference type="Pfam" id="PF00270">
    <property type="entry name" value="DEAD"/>
    <property type="match status" value="1"/>
</dbReference>
<dbReference type="Pfam" id="PF13608">
    <property type="entry name" value="Potyvirid-P3"/>
    <property type="match status" value="1"/>
</dbReference>
<dbReference type="SFLD" id="SFLDG01212">
    <property type="entry name" value="Phytoene_synthase_like"/>
    <property type="match status" value="1"/>
</dbReference>
<feature type="active site" description="For helper component proteinase activity" evidence="34">
    <location>
        <position position="855"/>
    </location>
</feature>
<keyword evidence="24" id="KW-0347">Helicase</keyword>
<dbReference type="InterPro" id="IPR008949">
    <property type="entry name" value="Isoprenoid_synthase_dom_sf"/>
</dbReference>
<evidence type="ECO:0000256" key="8">
    <source>
        <dbReference type="ARBA" id="ARBA00022463"/>
    </source>
</evidence>
<dbReference type="Pfam" id="PF01577">
    <property type="entry name" value="Peptidase_S30"/>
    <property type="match status" value="1"/>
</dbReference>
<evidence type="ECO:0000256" key="15">
    <source>
        <dbReference type="ARBA" id="ARBA00022562"/>
    </source>
</evidence>
<dbReference type="SFLD" id="SFLDG01018">
    <property type="entry name" value="Squalene/Phytoene_Synthase_Lik"/>
    <property type="match status" value="1"/>
</dbReference>
<dbReference type="InterPro" id="IPR007094">
    <property type="entry name" value="RNA-dir_pol_PSvirus"/>
</dbReference>
<dbReference type="InterPro" id="IPR027417">
    <property type="entry name" value="P-loop_NTPase"/>
</dbReference>
<dbReference type="PROSITE" id="PS51744">
    <property type="entry name" value="HC_PRO_CPD"/>
    <property type="match status" value="1"/>
</dbReference>
<feature type="active site" description="For helper component proteinase activity" evidence="34">
    <location>
        <position position="782"/>
    </location>
</feature>
<dbReference type="Pfam" id="PF00863">
    <property type="entry name" value="Peptidase_C4"/>
    <property type="match status" value="1"/>
</dbReference>
<keyword evidence="8" id="KW-0941">Suppressor of RNA silencing</keyword>
<dbReference type="SMART" id="SM00487">
    <property type="entry name" value="DEXDc"/>
    <property type="match status" value="1"/>
</dbReference>
<dbReference type="GO" id="GO:0006508">
    <property type="term" value="P:proteolysis"/>
    <property type="evidence" value="ECO:0007669"/>
    <property type="project" value="UniProtKB-KW"/>
</dbReference>
<keyword evidence="11" id="KW-1139">Helical capsid protein</keyword>
<dbReference type="SMART" id="SM00490">
    <property type="entry name" value="HELICc"/>
    <property type="match status" value="1"/>
</dbReference>
<evidence type="ECO:0000256" key="2">
    <source>
        <dbReference type="ARBA" id="ARBA00001848"/>
    </source>
</evidence>
<evidence type="ECO:0000256" key="16">
    <source>
        <dbReference type="ARBA" id="ARBA00022581"/>
    </source>
</evidence>
<dbReference type="InterPro" id="IPR001205">
    <property type="entry name" value="RNA-dir_pol_C"/>
</dbReference>
<dbReference type="Pfam" id="PF00680">
    <property type="entry name" value="RdRP_1"/>
    <property type="match status" value="1"/>
</dbReference>
<dbReference type="Gene3D" id="3.30.70.270">
    <property type="match status" value="1"/>
</dbReference>
<feature type="domain" description="RdRp catalytic" evidence="37">
    <location>
        <begin position="2657"/>
        <end position="2781"/>
    </location>
</feature>
<dbReference type="PANTHER" id="PTHR31480">
    <property type="entry name" value="BIFUNCTIONAL LYCOPENE CYCLASE/PHYTOENE SYNTHASE"/>
    <property type="match status" value="1"/>
</dbReference>
<evidence type="ECO:0000256" key="35">
    <source>
        <dbReference type="RuleBase" id="RU003351"/>
    </source>
</evidence>
<evidence type="ECO:0000256" key="9">
    <source>
        <dbReference type="ARBA" id="ARBA00022484"/>
    </source>
</evidence>
<keyword evidence="22" id="KW-0125">Carotenoid biosynthesis</keyword>
<evidence type="ECO:0000256" key="13">
    <source>
        <dbReference type="ARBA" id="ARBA00022553"/>
    </source>
</evidence>
<evidence type="ECO:0000313" key="43">
    <source>
        <dbReference type="EMBL" id="AXU24940.1"/>
    </source>
</evidence>
<dbReference type="InterPro" id="IPR001730">
    <property type="entry name" value="Potyv_NIa-pro_dom"/>
</dbReference>
<evidence type="ECO:0000256" key="23">
    <source>
        <dbReference type="ARBA" id="ARBA00022801"/>
    </source>
</evidence>
<evidence type="ECO:0000259" key="41">
    <source>
        <dbReference type="PROSITE" id="PS51744"/>
    </source>
</evidence>
<dbReference type="GO" id="GO:0016818">
    <property type="term" value="F:hydrolase activity, acting on acid anhydrides, in phosphorus-containing anhydrides"/>
    <property type="evidence" value="ECO:0007669"/>
    <property type="project" value="InterPro"/>
</dbReference>
<evidence type="ECO:0000256" key="29">
    <source>
        <dbReference type="ARBA" id="ARBA00023280"/>
    </source>
</evidence>
<keyword evidence="14" id="KW-0167">Capsid protein</keyword>
<dbReference type="GO" id="GO:0003723">
    <property type="term" value="F:RNA binding"/>
    <property type="evidence" value="ECO:0007669"/>
    <property type="project" value="InterPro"/>
</dbReference>
<evidence type="ECO:0000256" key="28">
    <source>
        <dbReference type="ARBA" id="ARBA00022953"/>
    </source>
</evidence>
<dbReference type="GO" id="GO:0006351">
    <property type="term" value="P:DNA-templated transcription"/>
    <property type="evidence" value="ECO:0007669"/>
    <property type="project" value="InterPro"/>
</dbReference>
<dbReference type="GO" id="GO:0004311">
    <property type="term" value="F:geranylgeranyl diphosphate synthase activity"/>
    <property type="evidence" value="ECO:0007669"/>
    <property type="project" value="InterPro"/>
</dbReference>
<dbReference type="InterPro" id="IPR013648">
    <property type="entry name" value="PP_Potyviridae"/>
</dbReference>
<feature type="domain" description="Peptidase C6" evidence="41">
    <location>
        <begin position="774"/>
        <end position="896"/>
    </location>
</feature>
<evidence type="ECO:0000256" key="18">
    <source>
        <dbReference type="ARBA" id="ARBA00022670"/>
    </source>
</evidence>
<keyword evidence="15" id="KW-1048">Host nucleus</keyword>
<dbReference type="CDD" id="cd23175">
    <property type="entry name" value="ps-ssRNAv_Potyviridae_RdRp"/>
    <property type="match status" value="1"/>
</dbReference>
<comment type="function">
    <text evidence="33">Mediates the cap-independent, EIF4E-dependent translation of viral genomic RNAs. Binds to the cap-binding site of host EIF4E and thus interferes with the host EIF4E-dependent mRNA export and translation. VPg-RNA directly binds EIF4E and is a template for transcription. Also forms trimeric complexes with EIF4E-EIF4G, which are templates for translation.</text>
</comment>
<dbReference type="Gene3D" id="1.10.600.10">
    <property type="entry name" value="Farnesyl Diphosphate Synthase"/>
    <property type="match status" value="1"/>
</dbReference>
<evidence type="ECO:0000256" key="12">
    <source>
        <dbReference type="ARBA" id="ARBA00022520"/>
    </source>
</evidence>
<comment type="catalytic activity">
    <reaction evidence="2">
        <text>Hydrolyzes a Gly-|-Gly bond at its own C-terminus, commonly in the sequence -Tyr-Xaa-Val-Gly-|-Gly, in the processing of the potyviral polyprotein.</text>
        <dbReference type="EC" id="3.4.22.45"/>
    </reaction>
</comment>
<keyword evidence="26" id="KW-0067">ATP-binding</keyword>
<comment type="subcellular location">
    <subcellularLocation>
        <location evidence="32">Host cytoplasmic vesicle</location>
    </subcellularLocation>
    <subcellularLocation>
        <location evidence="3">Host nucleus</location>
    </subcellularLocation>
    <subcellularLocation>
        <location evidence="4">Virion</location>
    </subcellularLocation>
</comment>
<keyword evidence="20" id="KW-0548">Nucleotidyltransferase</keyword>
<dbReference type="InterPro" id="IPR042308">
    <property type="entry name" value="HC_PRO_CPD_sf"/>
</dbReference>
<comment type="similarity">
    <text evidence="6 35">Belongs to the potyviridae genome polyprotein family.</text>
</comment>
<dbReference type="InterPro" id="IPR011545">
    <property type="entry name" value="DEAD/DEAH_box_helicase_dom"/>
</dbReference>
<keyword evidence="17" id="KW-1090">Inhibition of host innate immune response by virus</keyword>
<dbReference type="Gene3D" id="2.40.10.10">
    <property type="entry name" value="Trypsin-like serine proteases"/>
    <property type="match status" value="2"/>
</dbReference>
<evidence type="ECO:0000256" key="33">
    <source>
        <dbReference type="ARBA" id="ARBA00045403"/>
    </source>
</evidence>
<evidence type="ECO:0000256" key="31">
    <source>
        <dbReference type="ARBA" id="ARBA00029422"/>
    </source>
</evidence>
<dbReference type="Pfam" id="PF00271">
    <property type="entry name" value="Helicase_C"/>
    <property type="match status" value="1"/>
</dbReference>
<evidence type="ECO:0000256" key="24">
    <source>
        <dbReference type="ARBA" id="ARBA00022806"/>
    </source>
</evidence>
<dbReference type="InterPro" id="IPR001650">
    <property type="entry name" value="Helicase_C-like"/>
</dbReference>
<dbReference type="PROSITE" id="PS51192">
    <property type="entry name" value="HELICASE_ATP_BIND_1"/>
    <property type="match status" value="1"/>
</dbReference>
<comment type="function">
    <text evidence="30">Involved in aphid transmission, cell-to-cell and systemis movement, encapsidation of the viral RNA and in the regulation of viral RNA amplification.</text>
</comment>
<evidence type="ECO:0000256" key="26">
    <source>
        <dbReference type="ARBA" id="ARBA00022840"/>
    </source>
</evidence>
<evidence type="ECO:0000256" key="22">
    <source>
        <dbReference type="ARBA" id="ARBA00022746"/>
    </source>
</evidence>
<name>A0A346THK7_9POTV</name>
<dbReference type="PRINTS" id="PR00966">
    <property type="entry name" value="NIAPOTYPTASE"/>
</dbReference>
<evidence type="ECO:0000256" key="3">
    <source>
        <dbReference type="ARBA" id="ARBA00004147"/>
    </source>
</evidence>
<dbReference type="InterPro" id="IPR001456">
    <property type="entry name" value="HC-pro"/>
</dbReference>
<dbReference type="InterPro" id="IPR043504">
    <property type="entry name" value="Peptidase_S1_PA_chymotrypsin"/>
</dbReference>
<keyword evidence="27" id="KW-0946">Virion</keyword>
<dbReference type="SUPFAM" id="SSF50494">
    <property type="entry name" value="Trypsin-like serine proteases"/>
    <property type="match status" value="1"/>
</dbReference>
<evidence type="ECO:0000256" key="36">
    <source>
        <dbReference type="SAM" id="MobiDB-lite"/>
    </source>
</evidence>
<keyword evidence="23" id="KW-0378">Hydrolase</keyword>
<dbReference type="EMBL" id="MH469651">
    <property type="protein sequence ID" value="AXU24940.1"/>
    <property type="molecule type" value="Genomic_RNA"/>
</dbReference>
<comment type="pathway">
    <text evidence="5">Carotenoid biosynthesis; phytoene biosynthesis.</text>
</comment>
<accession>A0A346THK7</accession>
<comment type="function">
    <text evidence="31">Has helicase activity. It may be involved in replication.</text>
</comment>
<evidence type="ECO:0000256" key="25">
    <source>
        <dbReference type="ARBA" id="ARBA00022807"/>
    </source>
</evidence>
<dbReference type="GO" id="GO:0016117">
    <property type="term" value="P:carotenoid biosynthetic process"/>
    <property type="evidence" value="ECO:0007669"/>
    <property type="project" value="UniProtKB-KW"/>
</dbReference>
<dbReference type="Gene3D" id="3.40.50.300">
    <property type="entry name" value="P-loop containing nucleotide triphosphate hydrolases"/>
    <property type="match status" value="2"/>
</dbReference>
<evidence type="ECO:0000256" key="7">
    <source>
        <dbReference type="ARBA" id="ARBA00020107"/>
    </source>
</evidence>
<dbReference type="InterPro" id="IPR014001">
    <property type="entry name" value="Helicase_ATP-bd"/>
</dbReference>
<dbReference type="SUPFAM" id="SSF56672">
    <property type="entry name" value="DNA/RNA polymerases"/>
    <property type="match status" value="1"/>
</dbReference>
<dbReference type="FunFam" id="1.10.600.10:FF:000020">
    <property type="entry name" value="Phytoene synthase"/>
    <property type="match status" value="1"/>
</dbReference>
<dbReference type="InterPro" id="IPR043128">
    <property type="entry name" value="Rev_trsase/Diguanyl_cyclase"/>
</dbReference>
<evidence type="ECO:0000259" key="42">
    <source>
        <dbReference type="PROSITE" id="PS51871"/>
    </source>
</evidence>
<evidence type="ECO:0000256" key="4">
    <source>
        <dbReference type="ARBA" id="ARBA00004328"/>
    </source>
</evidence>
<evidence type="ECO:0000256" key="30">
    <source>
        <dbReference type="ARBA" id="ARBA00029405"/>
    </source>
</evidence>
<dbReference type="GO" id="GO:0004386">
    <property type="term" value="F:helicase activity"/>
    <property type="evidence" value="ECO:0007669"/>
    <property type="project" value="UniProtKB-KW"/>
</dbReference>
<organism evidence="43">
    <name type="scientific">Watermelon mosaic virus</name>
    <dbReference type="NCBI Taxonomy" id="146500"/>
    <lineage>
        <taxon>Viruses</taxon>
        <taxon>Riboviria</taxon>
        <taxon>Orthornavirae</taxon>
        <taxon>Pisuviricota</taxon>
        <taxon>Stelpaviricetes</taxon>
        <taxon>Patatavirales</taxon>
        <taxon>Potyviridae</taxon>
        <taxon>Potyvirus</taxon>
        <taxon>Potyvirus citrulli</taxon>
    </lineage>
</organism>
<evidence type="ECO:0000256" key="21">
    <source>
        <dbReference type="ARBA" id="ARBA00022741"/>
    </source>
</evidence>